<keyword evidence="3" id="KW-1185">Reference proteome</keyword>
<gene>
    <name evidence="2" type="ORF">BDZ94DRAFT_1257307</name>
</gene>
<comment type="caution">
    <text evidence="2">The sequence shown here is derived from an EMBL/GenBank/DDBJ whole genome shotgun (WGS) entry which is preliminary data.</text>
</comment>
<organism evidence="2 3">
    <name type="scientific">Collybia nuda</name>
    <dbReference type="NCBI Taxonomy" id="64659"/>
    <lineage>
        <taxon>Eukaryota</taxon>
        <taxon>Fungi</taxon>
        <taxon>Dikarya</taxon>
        <taxon>Basidiomycota</taxon>
        <taxon>Agaricomycotina</taxon>
        <taxon>Agaricomycetes</taxon>
        <taxon>Agaricomycetidae</taxon>
        <taxon>Agaricales</taxon>
        <taxon>Tricholomatineae</taxon>
        <taxon>Clitocybaceae</taxon>
        <taxon>Collybia</taxon>
    </lineage>
</organism>
<feature type="compositionally biased region" description="Polar residues" evidence="1">
    <location>
        <begin position="71"/>
        <end position="98"/>
    </location>
</feature>
<reference evidence="2" key="1">
    <citation type="submission" date="2020-11" db="EMBL/GenBank/DDBJ databases">
        <authorList>
            <consortium name="DOE Joint Genome Institute"/>
            <person name="Ahrendt S."/>
            <person name="Riley R."/>
            <person name="Andreopoulos W."/>
            <person name="Labutti K."/>
            <person name="Pangilinan J."/>
            <person name="Ruiz-Duenas F.J."/>
            <person name="Barrasa J.M."/>
            <person name="Sanchez-Garcia M."/>
            <person name="Camarero S."/>
            <person name="Miyauchi S."/>
            <person name="Serrano A."/>
            <person name="Linde D."/>
            <person name="Babiker R."/>
            <person name="Drula E."/>
            <person name="Ayuso-Fernandez I."/>
            <person name="Pacheco R."/>
            <person name="Padilla G."/>
            <person name="Ferreira P."/>
            <person name="Barriuso J."/>
            <person name="Kellner H."/>
            <person name="Castanera R."/>
            <person name="Alfaro M."/>
            <person name="Ramirez L."/>
            <person name="Pisabarro A.G."/>
            <person name="Kuo A."/>
            <person name="Tritt A."/>
            <person name="Lipzen A."/>
            <person name="He G."/>
            <person name="Yan M."/>
            <person name="Ng V."/>
            <person name="Cullen D."/>
            <person name="Martin F."/>
            <person name="Rosso M.-N."/>
            <person name="Henrissat B."/>
            <person name="Hibbett D."/>
            <person name="Martinez A.T."/>
            <person name="Grigoriev I.V."/>
        </authorList>
    </citation>
    <scope>NUCLEOTIDE SEQUENCE</scope>
    <source>
        <strain evidence="2">CBS 247.69</strain>
    </source>
</reference>
<accession>A0A9P5Y815</accession>
<dbReference type="Proteomes" id="UP000807353">
    <property type="component" value="Unassembled WGS sequence"/>
</dbReference>
<protein>
    <submittedName>
        <fullName evidence="2">Uncharacterized protein</fullName>
    </submittedName>
</protein>
<evidence type="ECO:0000313" key="3">
    <source>
        <dbReference type="Proteomes" id="UP000807353"/>
    </source>
</evidence>
<evidence type="ECO:0000313" key="2">
    <source>
        <dbReference type="EMBL" id="KAF9463978.1"/>
    </source>
</evidence>
<name>A0A9P5Y815_9AGAR</name>
<feature type="region of interest" description="Disordered" evidence="1">
    <location>
        <begin position="56"/>
        <end position="104"/>
    </location>
</feature>
<sequence length="104" mass="11557">MGDISTGFAYILTCSCFAKNAPAEEDTVTCCRRSNKADPREKVIDDEFIARNYKRDPRGRIVTQPKPAEQMTESRMNTSSGEPTTQDEIPMITVTTNEAPKPPS</sequence>
<dbReference type="OrthoDB" id="3057617at2759"/>
<dbReference type="EMBL" id="MU150257">
    <property type="protein sequence ID" value="KAF9463978.1"/>
    <property type="molecule type" value="Genomic_DNA"/>
</dbReference>
<dbReference type="AlphaFoldDB" id="A0A9P5Y815"/>
<evidence type="ECO:0000256" key="1">
    <source>
        <dbReference type="SAM" id="MobiDB-lite"/>
    </source>
</evidence>
<proteinExistence type="predicted"/>